<proteinExistence type="predicted"/>
<accession>A0A7C9IZ29</accession>
<evidence type="ECO:0000313" key="2">
    <source>
        <dbReference type="EMBL" id="MYZ53454.1"/>
    </source>
</evidence>
<evidence type="ECO:0000313" key="3">
    <source>
        <dbReference type="Proteomes" id="UP000481947"/>
    </source>
</evidence>
<evidence type="ECO:0000256" key="1">
    <source>
        <dbReference type="SAM" id="Phobius"/>
    </source>
</evidence>
<gene>
    <name evidence="2" type="ORF">F5985_15270</name>
</gene>
<dbReference type="Proteomes" id="UP000481947">
    <property type="component" value="Unassembled WGS sequence"/>
</dbReference>
<feature type="transmembrane region" description="Helical" evidence="1">
    <location>
        <begin position="20"/>
        <end position="41"/>
    </location>
</feature>
<feature type="transmembrane region" description="Helical" evidence="1">
    <location>
        <begin position="53"/>
        <end position="71"/>
    </location>
</feature>
<sequence length="111" mass="11977">MPLTDSYPFVLALWGWLLHLANFALPALGLATLLAPAVAGWRGLTPLRLWRAWWLLAGAGLLVLLAGLVGFGRDGRMATYAGLVLVVASLACWLQTRLAPGIGSRRTPYPR</sequence>
<name>A0A7C9IZ29_9BURK</name>
<organism evidence="2 3">
    <name type="scientific">Malikia spinosa</name>
    <dbReference type="NCBI Taxonomy" id="86180"/>
    <lineage>
        <taxon>Bacteria</taxon>
        <taxon>Pseudomonadati</taxon>
        <taxon>Pseudomonadota</taxon>
        <taxon>Betaproteobacteria</taxon>
        <taxon>Burkholderiales</taxon>
        <taxon>Comamonadaceae</taxon>
        <taxon>Malikia</taxon>
    </lineage>
</organism>
<keyword evidence="1" id="KW-0812">Transmembrane</keyword>
<dbReference type="AlphaFoldDB" id="A0A7C9IZ29"/>
<keyword evidence="1" id="KW-0472">Membrane</keyword>
<reference evidence="2 3" key="1">
    <citation type="submission" date="2019-09" db="EMBL/GenBank/DDBJ databases">
        <title>Identification of Malikia spinosa a prominent benzene-, toluene-, and ethylbenzene-degrading bacterium: enrichment, isolation and whole genome sequencing.</title>
        <authorList>
            <person name="Tancsics A."/>
            <person name="Revesz F."/>
            <person name="Kriszt B."/>
        </authorList>
    </citation>
    <scope>NUCLEOTIDE SEQUENCE [LARGE SCALE GENOMIC DNA]</scope>
    <source>
        <strain evidence="2 3">AB6</strain>
    </source>
</reference>
<dbReference type="EMBL" id="VYSB01000020">
    <property type="protein sequence ID" value="MYZ53454.1"/>
    <property type="molecule type" value="Genomic_DNA"/>
</dbReference>
<protein>
    <submittedName>
        <fullName evidence="2">Uncharacterized protein</fullName>
    </submittedName>
</protein>
<feature type="transmembrane region" description="Helical" evidence="1">
    <location>
        <begin position="77"/>
        <end position="96"/>
    </location>
</feature>
<dbReference type="RefSeq" id="WP_161126067.1">
    <property type="nucleotide sequence ID" value="NZ_VYSB01000020.1"/>
</dbReference>
<keyword evidence="1" id="KW-1133">Transmembrane helix</keyword>
<comment type="caution">
    <text evidence="2">The sequence shown here is derived from an EMBL/GenBank/DDBJ whole genome shotgun (WGS) entry which is preliminary data.</text>
</comment>